<name>A0A1N5VM69_9ARCH</name>
<evidence type="ECO:0000313" key="2">
    <source>
        <dbReference type="Proteomes" id="UP000195607"/>
    </source>
</evidence>
<reference evidence="1 2" key="1">
    <citation type="submission" date="2016-04" db="EMBL/GenBank/DDBJ databases">
        <authorList>
            <person name="Evans L.H."/>
            <person name="Alamgir A."/>
            <person name="Owens N."/>
            <person name="Weber N.D."/>
            <person name="Virtaneva K."/>
            <person name="Barbian K."/>
            <person name="Babar A."/>
            <person name="Rosenke K."/>
        </authorList>
    </citation>
    <scope>NUCLEOTIDE SEQUENCE [LARGE SCALE GENOMIC DNA]</scope>
    <source>
        <strain evidence="2">S5(T) (JCM 30642 \VKM B-2941)</strain>
    </source>
</reference>
<gene>
    <name evidence="1" type="ORF">CSP5_1429</name>
</gene>
<protein>
    <submittedName>
        <fullName evidence="1">IS1111 group IS110 family transposase OrfA</fullName>
    </submittedName>
</protein>
<dbReference type="EMBL" id="LT671858">
    <property type="protein sequence ID" value="SIM73910.1"/>
    <property type="molecule type" value="Genomic_DNA"/>
</dbReference>
<sequence>MEVIRILIGMDVHKRSVYITEMEDNGNVNEQYEIKNDESSWIDFRERYLSKDPEISLEVSTSGKYVAGKLRDMGFSIHLADPSRISLFFSSHLITVKLSYL</sequence>
<proteinExistence type="predicted"/>
<dbReference type="AlphaFoldDB" id="A0A1N5VM69"/>
<accession>A0A1N5VM69</accession>
<evidence type="ECO:0000313" key="1">
    <source>
        <dbReference type="EMBL" id="SIM73910.1"/>
    </source>
</evidence>
<organism evidence="1 2">
    <name type="scientific">Cuniculiplasma divulgatum</name>
    <dbReference type="NCBI Taxonomy" id="1673428"/>
    <lineage>
        <taxon>Archaea</taxon>
        <taxon>Methanobacteriati</taxon>
        <taxon>Thermoplasmatota</taxon>
        <taxon>Thermoplasmata</taxon>
        <taxon>Thermoplasmatales</taxon>
        <taxon>Cuniculiplasmataceae</taxon>
        <taxon>Cuniculiplasma</taxon>
    </lineage>
</organism>
<dbReference type="Proteomes" id="UP000195607">
    <property type="component" value="Chromosome I"/>
</dbReference>